<evidence type="ECO:0000256" key="4">
    <source>
        <dbReference type="ARBA" id="ARBA00023204"/>
    </source>
</evidence>
<comment type="caution">
    <text evidence="6">The sequence shown here is derived from an EMBL/GenBank/DDBJ whole genome shotgun (WGS) entry which is preliminary data.</text>
</comment>
<dbReference type="CDD" id="cd07896">
    <property type="entry name" value="Adenylation_kDNA_ligase_like"/>
    <property type="match status" value="1"/>
</dbReference>
<evidence type="ECO:0000256" key="3">
    <source>
        <dbReference type="ARBA" id="ARBA00022763"/>
    </source>
</evidence>
<dbReference type="Gene3D" id="3.30.1490.70">
    <property type="match status" value="1"/>
</dbReference>
<dbReference type="PROSITE" id="PS51257">
    <property type="entry name" value="PROKAR_LIPOPROTEIN"/>
    <property type="match status" value="1"/>
</dbReference>
<dbReference type="PANTHER" id="PTHR47810:SF1">
    <property type="entry name" value="DNA LIGASE B"/>
    <property type="match status" value="1"/>
</dbReference>
<feature type="domain" description="DNA ligase OB-like" evidence="5">
    <location>
        <begin position="223"/>
        <end position="288"/>
    </location>
</feature>
<evidence type="ECO:0000256" key="2">
    <source>
        <dbReference type="ARBA" id="ARBA00022705"/>
    </source>
</evidence>
<reference evidence="6 7" key="1">
    <citation type="submission" date="2020-07" db="EMBL/GenBank/DDBJ databases">
        <title>isolation of Luteimonas sp. SJ-16.</title>
        <authorList>
            <person name="Huang X.-X."/>
            <person name="Xu L."/>
            <person name="Sun J.-Q."/>
        </authorList>
    </citation>
    <scope>NUCLEOTIDE SEQUENCE [LARGE SCALE GENOMIC DNA]</scope>
    <source>
        <strain evidence="6 7">SJ-16</strain>
    </source>
</reference>
<organism evidence="6 7">
    <name type="scientific">Luteimonas deserti</name>
    <dbReference type="NCBI Taxonomy" id="2752306"/>
    <lineage>
        <taxon>Bacteria</taxon>
        <taxon>Pseudomonadati</taxon>
        <taxon>Pseudomonadota</taxon>
        <taxon>Gammaproteobacteria</taxon>
        <taxon>Lysobacterales</taxon>
        <taxon>Lysobacteraceae</taxon>
        <taxon>Luteimonas</taxon>
    </lineage>
</organism>
<dbReference type="GO" id="GO:0006260">
    <property type="term" value="P:DNA replication"/>
    <property type="evidence" value="ECO:0007669"/>
    <property type="project" value="UniProtKB-KW"/>
</dbReference>
<keyword evidence="7" id="KW-1185">Reference proteome</keyword>
<dbReference type="PANTHER" id="PTHR47810">
    <property type="entry name" value="DNA LIGASE"/>
    <property type="match status" value="1"/>
</dbReference>
<dbReference type="GO" id="GO:0006281">
    <property type="term" value="P:DNA repair"/>
    <property type="evidence" value="ECO:0007669"/>
    <property type="project" value="UniProtKB-KW"/>
</dbReference>
<dbReference type="Pfam" id="PF14743">
    <property type="entry name" value="DNA_ligase_OB_2"/>
    <property type="match status" value="1"/>
</dbReference>
<dbReference type="InterPro" id="IPR029319">
    <property type="entry name" value="DNA_ligase_OB"/>
</dbReference>
<accession>A0A7Z0TT35</accession>
<sequence>MANRHRRRDRVLFLAVLWCACLLVLWPRAGHAVSPPALMLARDLGTADIDVAAYFVSEKLDGVRGRWDGRTLWTRGGNRIQTPAAFTRGWPATPMDGELWIARGRFDAVSAVVRGHARDEAAWAPVRFMVFDLPAHPGTFGERVAAMTALVARTGHAQLQMVPQTRVATRVALDARLADVVARGGEGLMLHHGDGRYVAGRSHALLKLKPHDDAEARVVDHAPGKGKYTGMLGALVVEHSDGRTFRIGTGFSDAQRADPPPRGSWVTYRYTGTTSTGLPRFARFLRVRDEMPPE</sequence>
<dbReference type="Gene3D" id="2.40.50.140">
    <property type="entry name" value="Nucleic acid-binding proteins"/>
    <property type="match status" value="1"/>
</dbReference>
<dbReference type="AlphaFoldDB" id="A0A7Z0TT35"/>
<dbReference type="NCBIfam" id="NF006592">
    <property type="entry name" value="PRK09125.1"/>
    <property type="match status" value="1"/>
</dbReference>
<keyword evidence="3" id="KW-0227">DNA damage</keyword>
<dbReference type="InterPro" id="IPR012340">
    <property type="entry name" value="NA-bd_OB-fold"/>
</dbReference>
<dbReference type="GO" id="GO:0016874">
    <property type="term" value="F:ligase activity"/>
    <property type="evidence" value="ECO:0007669"/>
    <property type="project" value="UniProtKB-KW"/>
</dbReference>
<keyword evidence="2" id="KW-0235">DNA replication</keyword>
<gene>
    <name evidence="6" type="ORF">H0E82_01215</name>
</gene>
<proteinExistence type="predicted"/>
<dbReference type="SUPFAM" id="SSF56091">
    <property type="entry name" value="DNA ligase/mRNA capping enzyme, catalytic domain"/>
    <property type="match status" value="1"/>
</dbReference>
<name>A0A7Z0TT35_9GAMM</name>
<evidence type="ECO:0000313" key="7">
    <source>
        <dbReference type="Proteomes" id="UP000589896"/>
    </source>
</evidence>
<evidence type="ECO:0000256" key="1">
    <source>
        <dbReference type="ARBA" id="ARBA00022598"/>
    </source>
</evidence>
<keyword evidence="1 6" id="KW-0436">Ligase</keyword>
<dbReference type="Gene3D" id="3.30.470.30">
    <property type="entry name" value="DNA ligase/mRNA capping enzyme"/>
    <property type="match status" value="1"/>
</dbReference>
<evidence type="ECO:0000259" key="5">
    <source>
        <dbReference type="Pfam" id="PF14743"/>
    </source>
</evidence>
<keyword evidence="4" id="KW-0234">DNA repair</keyword>
<dbReference type="SUPFAM" id="SSF50249">
    <property type="entry name" value="Nucleic acid-binding proteins"/>
    <property type="match status" value="1"/>
</dbReference>
<evidence type="ECO:0000313" key="6">
    <source>
        <dbReference type="EMBL" id="NYZ61386.1"/>
    </source>
</evidence>
<dbReference type="CDD" id="cd08041">
    <property type="entry name" value="OBF_kDNA_ligase_like"/>
    <property type="match status" value="1"/>
</dbReference>
<protein>
    <submittedName>
        <fullName evidence="6">DNA ligase</fullName>
    </submittedName>
</protein>
<dbReference type="Proteomes" id="UP000589896">
    <property type="component" value="Unassembled WGS sequence"/>
</dbReference>
<dbReference type="EMBL" id="JACCJZ010000004">
    <property type="protein sequence ID" value="NYZ61386.1"/>
    <property type="molecule type" value="Genomic_DNA"/>
</dbReference>
<dbReference type="RefSeq" id="WP_180543154.1">
    <property type="nucleotide sequence ID" value="NZ_JACCJZ010000004.1"/>
</dbReference>
<dbReference type="InterPro" id="IPR050326">
    <property type="entry name" value="NAD_dep_DNA_ligaseB"/>
</dbReference>